<protein>
    <submittedName>
        <fullName evidence="2">Uncharacterized protein</fullName>
    </submittedName>
</protein>
<dbReference type="OrthoDB" id="9896917at2"/>
<evidence type="ECO:0000256" key="1">
    <source>
        <dbReference type="SAM" id="Phobius"/>
    </source>
</evidence>
<dbReference type="Proteomes" id="UP000051581">
    <property type="component" value="Unassembled WGS sequence"/>
</dbReference>
<feature type="transmembrane region" description="Helical" evidence="1">
    <location>
        <begin position="6"/>
        <end position="24"/>
    </location>
</feature>
<name>A0A0R1KVI5_9LACO</name>
<sequence>MITFTISGIVFYSFFLVIASIVFSNPKKYFDGGLSKGDLKNGIKKYFEQVKADIREIQGK</sequence>
<organism evidence="2 3">
    <name type="scientific">Lentilactobacillus sunkii DSM 19904</name>
    <dbReference type="NCBI Taxonomy" id="1423808"/>
    <lineage>
        <taxon>Bacteria</taxon>
        <taxon>Bacillati</taxon>
        <taxon>Bacillota</taxon>
        <taxon>Bacilli</taxon>
        <taxon>Lactobacillales</taxon>
        <taxon>Lactobacillaceae</taxon>
        <taxon>Lentilactobacillus</taxon>
    </lineage>
</organism>
<accession>A0A0R1KVI5</accession>
<evidence type="ECO:0000313" key="3">
    <source>
        <dbReference type="Proteomes" id="UP000051581"/>
    </source>
</evidence>
<evidence type="ECO:0000313" key="2">
    <source>
        <dbReference type="EMBL" id="KRK87531.1"/>
    </source>
</evidence>
<proteinExistence type="predicted"/>
<keyword evidence="3" id="KW-1185">Reference proteome</keyword>
<reference evidence="2 3" key="1">
    <citation type="journal article" date="2015" name="Genome Announc.">
        <title>Expanding the biotechnology potential of lactobacilli through comparative genomics of 213 strains and associated genera.</title>
        <authorList>
            <person name="Sun Z."/>
            <person name="Harris H.M."/>
            <person name="McCann A."/>
            <person name="Guo C."/>
            <person name="Argimon S."/>
            <person name="Zhang W."/>
            <person name="Yang X."/>
            <person name="Jeffery I.B."/>
            <person name="Cooney J.C."/>
            <person name="Kagawa T.F."/>
            <person name="Liu W."/>
            <person name="Song Y."/>
            <person name="Salvetti E."/>
            <person name="Wrobel A."/>
            <person name="Rasinkangas P."/>
            <person name="Parkhill J."/>
            <person name="Rea M.C."/>
            <person name="O'Sullivan O."/>
            <person name="Ritari J."/>
            <person name="Douillard F.P."/>
            <person name="Paul Ross R."/>
            <person name="Yang R."/>
            <person name="Briner A.E."/>
            <person name="Felis G.E."/>
            <person name="de Vos W.M."/>
            <person name="Barrangou R."/>
            <person name="Klaenhammer T.R."/>
            <person name="Caufield P.W."/>
            <person name="Cui Y."/>
            <person name="Zhang H."/>
            <person name="O'Toole P.W."/>
        </authorList>
    </citation>
    <scope>NUCLEOTIDE SEQUENCE [LARGE SCALE GENOMIC DNA]</scope>
    <source>
        <strain evidence="2 3">DSM 19904</strain>
    </source>
</reference>
<keyword evidence="1" id="KW-0812">Transmembrane</keyword>
<dbReference type="EMBL" id="AZEA01000019">
    <property type="protein sequence ID" value="KRK87531.1"/>
    <property type="molecule type" value="Genomic_DNA"/>
</dbReference>
<keyword evidence="1" id="KW-1133">Transmembrane helix</keyword>
<comment type="caution">
    <text evidence="2">The sequence shown here is derived from an EMBL/GenBank/DDBJ whole genome shotgun (WGS) entry which is preliminary data.</text>
</comment>
<dbReference type="AlphaFoldDB" id="A0A0R1KVI5"/>
<dbReference type="RefSeq" id="WP_057826001.1">
    <property type="nucleotide sequence ID" value="NZ_AZEA01000019.1"/>
</dbReference>
<gene>
    <name evidence="2" type="ORF">FD17_GL000929</name>
</gene>
<keyword evidence="1" id="KW-0472">Membrane</keyword>